<keyword evidence="4" id="KW-0678">Repressor</keyword>
<accession>A0ABS9QBD2</accession>
<dbReference type="InterPro" id="IPR025662">
    <property type="entry name" value="Sigma_54_int_dom_ATP-bd_1"/>
</dbReference>
<evidence type="ECO:0000256" key="9">
    <source>
        <dbReference type="ARBA" id="ARBA00023015"/>
    </source>
</evidence>
<dbReference type="Gene3D" id="3.40.50.2300">
    <property type="match status" value="1"/>
</dbReference>
<dbReference type="InterPro" id="IPR025944">
    <property type="entry name" value="Sigma_54_int_dom_CS"/>
</dbReference>
<evidence type="ECO:0000256" key="17">
    <source>
        <dbReference type="PROSITE-ProRule" id="PRU00169"/>
    </source>
</evidence>
<comment type="subcellular location">
    <subcellularLocation>
        <location evidence="1">Cytoplasm</location>
    </subcellularLocation>
</comment>
<dbReference type="Proteomes" id="UP001201701">
    <property type="component" value="Unassembled WGS sequence"/>
</dbReference>
<dbReference type="InterPro" id="IPR002078">
    <property type="entry name" value="Sigma_54_int"/>
</dbReference>
<keyword evidence="12" id="KW-0804">Transcription</keyword>
<dbReference type="PROSITE" id="PS00675">
    <property type="entry name" value="SIGMA54_INTERACT_1"/>
    <property type="match status" value="1"/>
</dbReference>
<dbReference type="EMBL" id="JAKREW010000004">
    <property type="protein sequence ID" value="MCG7504729.1"/>
    <property type="molecule type" value="Genomic_DNA"/>
</dbReference>
<evidence type="ECO:0000256" key="13">
    <source>
        <dbReference type="ARBA" id="ARBA00023231"/>
    </source>
</evidence>
<dbReference type="InterPro" id="IPR003593">
    <property type="entry name" value="AAA+_ATPase"/>
</dbReference>
<keyword evidence="6" id="KW-0547">Nucleotide-binding</keyword>
<dbReference type="InterPro" id="IPR002197">
    <property type="entry name" value="HTH_Fis"/>
</dbReference>
<dbReference type="PROSITE" id="PS50110">
    <property type="entry name" value="RESPONSE_REGULATORY"/>
    <property type="match status" value="1"/>
</dbReference>
<dbReference type="Pfam" id="PF00072">
    <property type="entry name" value="Response_reg"/>
    <property type="match status" value="1"/>
</dbReference>
<keyword evidence="8" id="KW-0902">Two-component regulatory system</keyword>
<dbReference type="InterPro" id="IPR009057">
    <property type="entry name" value="Homeodomain-like_sf"/>
</dbReference>
<evidence type="ECO:0000256" key="8">
    <source>
        <dbReference type="ARBA" id="ARBA00023012"/>
    </source>
</evidence>
<dbReference type="RefSeq" id="WP_239362998.1">
    <property type="nucleotide sequence ID" value="NZ_JAKREW010000004.1"/>
</dbReference>
<gene>
    <name evidence="20" type="ORF">L4923_06805</name>
</gene>
<dbReference type="SUPFAM" id="SSF52540">
    <property type="entry name" value="P-loop containing nucleoside triphosphate hydrolases"/>
    <property type="match status" value="1"/>
</dbReference>
<dbReference type="Gene3D" id="1.10.10.60">
    <property type="entry name" value="Homeodomain-like"/>
    <property type="match status" value="1"/>
</dbReference>
<keyword evidence="13" id="KW-0535">Nitrogen fixation</keyword>
<feature type="modified residue" description="4-aspartylphosphate" evidence="17">
    <location>
        <position position="56"/>
    </location>
</feature>
<keyword evidence="11" id="KW-0010">Activator</keyword>
<evidence type="ECO:0000256" key="5">
    <source>
        <dbReference type="ARBA" id="ARBA00022553"/>
    </source>
</evidence>
<dbReference type="PROSITE" id="PS50045">
    <property type="entry name" value="SIGMA54_INTERACT_4"/>
    <property type="match status" value="1"/>
</dbReference>
<keyword evidence="10" id="KW-0238">DNA-binding</keyword>
<evidence type="ECO:0000313" key="20">
    <source>
        <dbReference type="EMBL" id="MCG7504729.1"/>
    </source>
</evidence>
<dbReference type="Pfam" id="PF02954">
    <property type="entry name" value="HTH_8"/>
    <property type="match status" value="1"/>
</dbReference>
<evidence type="ECO:0000256" key="2">
    <source>
        <dbReference type="ARBA" id="ARBA00019059"/>
    </source>
</evidence>
<dbReference type="Pfam" id="PF00158">
    <property type="entry name" value="Sigma54_activat"/>
    <property type="match status" value="1"/>
</dbReference>
<keyword evidence="3" id="KW-0963">Cytoplasm</keyword>
<evidence type="ECO:0000256" key="11">
    <source>
        <dbReference type="ARBA" id="ARBA00023159"/>
    </source>
</evidence>
<dbReference type="SUPFAM" id="SSF46689">
    <property type="entry name" value="Homeodomain-like"/>
    <property type="match status" value="1"/>
</dbReference>
<evidence type="ECO:0000259" key="18">
    <source>
        <dbReference type="PROSITE" id="PS50045"/>
    </source>
</evidence>
<comment type="function">
    <text evidence="16">Member of the two-component regulatory system NtrB/NtrC, which controls expression of the nitrogen-regulated (ntr) genes in response to nitrogen limitation. Phosphorylated NtrC binds directly to DNA and stimulates the formation of open promoter-sigma54-RNA polymerase complexes.</text>
</comment>
<dbReference type="PANTHER" id="PTHR32071:SF95">
    <property type="entry name" value="DNA-BINDING TRANSCRIPTIONAL REGULATOR NTRC"/>
    <property type="match status" value="1"/>
</dbReference>
<dbReference type="SMART" id="SM00382">
    <property type="entry name" value="AAA"/>
    <property type="match status" value="1"/>
</dbReference>
<evidence type="ECO:0000256" key="4">
    <source>
        <dbReference type="ARBA" id="ARBA00022491"/>
    </source>
</evidence>
<evidence type="ECO:0000256" key="16">
    <source>
        <dbReference type="ARBA" id="ARBA00043886"/>
    </source>
</evidence>
<keyword evidence="21" id="KW-1185">Reference proteome</keyword>
<dbReference type="PROSITE" id="PS00688">
    <property type="entry name" value="SIGMA54_INTERACT_3"/>
    <property type="match status" value="1"/>
</dbReference>
<evidence type="ECO:0000256" key="12">
    <source>
        <dbReference type="ARBA" id="ARBA00023163"/>
    </source>
</evidence>
<proteinExistence type="predicted"/>
<sequence length="507" mass="55406">MTGSILIVDDDPVQRRLVEAAVGRFGHSALTAESGEAGLSLMDGPAAREVSVVVLDLAMPGMDGIAVLQAMRARDIHIPVIVQTAQGGIETVVKAMRHGAFDFVVKPVSPERLNTAIASALKVEEFEVAVKRSSRRLGQTLTFRDLATRSSSMERVIRLGQKAAASSIPILIEGESGVGKEMVARAIQGSGDRKGKPFVTVNCGAIPDNLVESILFGHEKGSFTGATEKHTGKFVEAHSGTLFLDEIGDLPLDVQVKLLRAVQEGEVDPVGARSTVKVDIRLISATHRDLLQQVKDGRFREDLFYRLNVFPILVPPLRRRKEDIPFLVRHFMDKVTPVNPRKRLSISDAALAMLQAYDWPGNIRQLENAIYRASVLAEGEVLTPEEFPQIRAQVEGTVVLEASAPSVVPDFPEDVALDRERPAATAPISPPRGPEPRFGTLAALDERGNVRSLAEVELEMIKLAIDHYNGQMSEVARRLGIGRSTLYRKLKEYGIDPEAERAEKVAY</sequence>
<evidence type="ECO:0000256" key="15">
    <source>
        <dbReference type="ARBA" id="ARBA00031910"/>
    </source>
</evidence>
<dbReference type="InterPro" id="IPR058031">
    <property type="entry name" value="AAA_lid_NorR"/>
</dbReference>
<organism evidence="20 21">
    <name type="scientific">Mesorhizobium retamae</name>
    <dbReference type="NCBI Taxonomy" id="2912854"/>
    <lineage>
        <taxon>Bacteria</taxon>
        <taxon>Pseudomonadati</taxon>
        <taxon>Pseudomonadota</taxon>
        <taxon>Alphaproteobacteria</taxon>
        <taxon>Hyphomicrobiales</taxon>
        <taxon>Phyllobacteriaceae</taxon>
        <taxon>Mesorhizobium</taxon>
    </lineage>
</organism>
<keyword evidence="7" id="KW-0067">ATP-binding</keyword>
<evidence type="ECO:0000256" key="10">
    <source>
        <dbReference type="ARBA" id="ARBA00023125"/>
    </source>
</evidence>
<dbReference type="InterPro" id="IPR027417">
    <property type="entry name" value="P-loop_NTPase"/>
</dbReference>
<dbReference type="Pfam" id="PF25601">
    <property type="entry name" value="AAA_lid_14"/>
    <property type="match status" value="1"/>
</dbReference>
<reference evidence="20 21" key="1">
    <citation type="submission" date="2022-02" db="EMBL/GenBank/DDBJ databases">
        <title>Draft genome sequence of Mezorhizobium retamae strain IRAMC:0171 isolated from Retama raetam nodules.</title>
        <authorList>
            <person name="Bengaied R."/>
            <person name="Sbissi I."/>
            <person name="Huber K."/>
            <person name="Ghodbane F."/>
            <person name="Nouioui I."/>
            <person name="Tarhouni M."/>
            <person name="Gtari M."/>
        </authorList>
    </citation>
    <scope>NUCLEOTIDE SEQUENCE [LARGE SCALE GENOMIC DNA]</scope>
    <source>
        <strain evidence="20 21">IRAMC:0171</strain>
    </source>
</reference>
<dbReference type="Gene3D" id="1.10.8.60">
    <property type="match status" value="1"/>
</dbReference>
<feature type="domain" description="Response regulatory" evidence="19">
    <location>
        <begin position="4"/>
        <end position="121"/>
    </location>
</feature>
<evidence type="ECO:0000259" key="19">
    <source>
        <dbReference type="PROSITE" id="PS50110"/>
    </source>
</evidence>
<evidence type="ECO:0000256" key="6">
    <source>
        <dbReference type="ARBA" id="ARBA00022741"/>
    </source>
</evidence>
<dbReference type="Gene3D" id="3.40.50.300">
    <property type="entry name" value="P-loop containing nucleotide triphosphate hydrolases"/>
    <property type="match status" value="1"/>
</dbReference>
<protein>
    <recommendedName>
        <fullName evidence="2">DNA-binding transcriptional regulator NtrC</fullName>
    </recommendedName>
    <alternativeName>
        <fullName evidence="14">Nitrogen regulation protein NR(I)</fullName>
    </alternativeName>
    <alternativeName>
        <fullName evidence="15">Nitrogen regulator I</fullName>
    </alternativeName>
</protein>
<dbReference type="SUPFAM" id="SSF52172">
    <property type="entry name" value="CheY-like"/>
    <property type="match status" value="1"/>
</dbReference>
<dbReference type="PRINTS" id="PR01590">
    <property type="entry name" value="HTHFIS"/>
</dbReference>
<dbReference type="InterPro" id="IPR001789">
    <property type="entry name" value="Sig_transdc_resp-reg_receiver"/>
</dbReference>
<comment type="caution">
    <text evidence="20">The sequence shown here is derived from an EMBL/GenBank/DDBJ whole genome shotgun (WGS) entry which is preliminary data.</text>
</comment>
<evidence type="ECO:0000313" key="21">
    <source>
        <dbReference type="Proteomes" id="UP001201701"/>
    </source>
</evidence>
<feature type="domain" description="Sigma-54 factor interaction" evidence="18">
    <location>
        <begin position="146"/>
        <end position="375"/>
    </location>
</feature>
<dbReference type="PANTHER" id="PTHR32071">
    <property type="entry name" value="TRANSCRIPTIONAL REGULATORY PROTEIN"/>
    <property type="match status" value="1"/>
</dbReference>
<dbReference type="InterPro" id="IPR011006">
    <property type="entry name" value="CheY-like_superfamily"/>
</dbReference>
<evidence type="ECO:0000256" key="3">
    <source>
        <dbReference type="ARBA" id="ARBA00022490"/>
    </source>
</evidence>
<evidence type="ECO:0000256" key="7">
    <source>
        <dbReference type="ARBA" id="ARBA00022840"/>
    </source>
</evidence>
<name>A0ABS9QBD2_9HYPH</name>
<evidence type="ECO:0000256" key="14">
    <source>
        <dbReference type="ARBA" id="ARBA00029881"/>
    </source>
</evidence>
<dbReference type="CDD" id="cd00009">
    <property type="entry name" value="AAA"/>
    <property type="match status" value="1"/>
</dbReference>
<keyword evidence="9" id="KW-0805">Transcription regulation</keyword>
<keyword evidence="5 17" id="KW-0597">Phosphoprotein</keyword>
<evidence type="ECO:0000256" key="1">
    <source>
        <dbReference type="ARBA" id="ARBA00004496"/>
    </source>
</evidence>
<dbReference type="SMART" id="SM00448">
    <property type="entry name" value="REC"/>
    <property type="match status" value="1"/>
</dbReference>